<dbReference type="GO" id="GO:0046872">
    <property type="term" value="F:metal ion binding"/>
    <property type="evidence" value="ECO:0007669"/>
    <property type="project" value="UniProtKB-KW"/>
</dbReference>
<name>A0A937G1Z9_9BACT</name>
<dbReference type="InterPro" id="IPR017900">
    <property type="entry name" value="4Fe4S_Fe_S_CS"/>
</dbReference>
<keyword evidence="2" id="KW-0004">4Fe-4S</keyword>
<protein>
    <submittedName>
        <fullName evidence="9">4Fe-4S binding protein</fullName>
    </submittedName>
</protein>
<feature type="transmembrane region" description="Helical" evidence="7">
    <location>
        <begin position="193"/>
        <end position="212"/>
    </location>
</feature>
<keyword evidence="5" id="KW-0408">Iron</keyword>
<keyword evidence="6" id="KW-0411">Iron-sulfur</keyword>
<feature type="transmembrane region" description="Helical" evidence="7">
    <location>
        <begin position="428"/>
        <end position="446"/>
    </location>
</feature>
<accession>A0A937G1Z9</accession>
<evidence type="ECO:0000256" key="4">
    <source>
        <dbReference type="ARBA" id="ARBA00022982"/>
    </source>
</evidence>
<feature type="transmembrane region" description="Helical" evidence="7">
    <location>
        <begin position="466"/>
        <end position="486"/>
    </location>
</feature>
<keyword evidence="4" id="KW-0249">Electron transport</keyword>
<evidence type="ECO:0000256" key="1">
    <source>
        <dbReference type="ARBA" id="ARBA00022448"/>
    </source>
</evidence>
<evidence type="ECO:0000313" key="10">
    <source>
        <dbReference type="Proteomes" id="UP000614216"/>
    </source>
</evidence>
<feature type="transmembrane region" description="Helical" evidence="7">
    <location>
        <begin position="281"/>
        <end position="301"/>
    </location>
</feature>
<dbReference type="SUPFAM" id="SSF54862">
    <property type="entry name" value="4Fe-4S ferredoxins"/>
    <property type="match status" value="1"/>
</dbReference>
<dbReference type="Pfam" id="PF13187">
    <property type="entry name" value="Fer4_9"/>
    <property type="match status" value="1"/>
</dbReference>
<dbReference type="RefSeq" id="WP_202856541.1">
    <property type="nucleotide sequence ID" value="NZ_JAEUGD010000042.1"/>
</dbReference>
<dbReference type="GO" id="GO:0005886">
    <property type="term" value="C:plasma membrane"/>
    <property type="evidence" value="ECO:0007669"/>
    <property type="project" value="TreeGrafter"/>
</dbReference>
<dbReference type="Pfam" id="PF12801">
    <property type="entry name" value="Fer4_5"/>
    <property type="match status" value="2"/>
</dbReference>
<sequence>MSALQKTGMSIFITASVMLISVLFLNQYQLTEQAFMSAVSSDSELKMIARDLAPMKDKTYSFNVNFNKDIEHYLQSSNKEVKSRFSLTNKDINNVLTQFSEQGIKYSTEKISGALDGSEEGKFKVQKLKDYTSWMEGREYSDLASLEEHLKNTKNNINANVINEKGYGDHKIKALKLALTRQSSFGPITENTLLWLLLTIGLGVVGALMYILPKLGLLPGIKNDHIFHSPNSGRGWIGYMVGFLLIGFYVILYWFPEYMTSWMILVDPISLVLNGNEASQWFFYGFLYTLAIGVMGIRMIIKYRHSKYQMIRTYSVIFFQVAFAFLIPEILIRLNKPSMDLKNIWPLNYTFFFDYNIENLTQTGSIGLGMLMWGIILTLIGVPIITYFYGKRWYCSWVCGCGGLAETLGDPYRQLSDKSLKAWKIERWMIHSVLVFVVVMTFGTLYTYFTGSSEIIGISTYDFRSVYGFVIGAAFAGVVGVGFYPFMGSRVWCRFGCPLAAYLGIVQRFKSRFRITTNGAQCISCGNCSTYCEMGIDVRSYAQKGQNIVRASCVGCGVCSSVCPRGVLKLENKDPKGRFGEAILIGNEGVKMKT</sequence>
<dbReference type="Gene3D" id="3.30.70.20">
    <property type="match status" value="1"/>
</dbReference>
<evidence type="ECO:0000256" key="3">
    <source>
        <dbReference type="ARBA" id="ARBA00022723"/>
    </source>
</evidence>
<dbReference type="PANTHER" id="PTHR30176:SF3">
    <property type="entry name" value="FERREDOXIN-TYPE PROTEIN NAPH"/>
    <property type="match status" value="1"/>
</dbReference>
<dbReference type="AlphaFoldDB" id="A0A937G1Z9"/>
<feature type="transmembrane region" description="Helical" evidence="7">
    <location>
        <begin position="313"/>
        <end position="332"/>
    </location>
</feature>
<gene>
    <name evidence="9" type="ORF">JMN32_11870</name>
</gene>
<feature type="transmembrane region" description="Helical" evidence="7">
    <location>
        <begin position="236"/>
        <end position="255"/>
    </location>
</feature>
<reference evidence="9" key="1">
    <citation type="submission" date="2021-01" db="EMBL/GenBank/DDBJ databases">
        <title>Fulvivirga kasyanovii gen. nov., sp nov., a novel member of the phylum Bacteroidetes isolated from seawater in a mussel farm.</title>
        <authorList>
            <person name="Zhao L.-H."/>
            <person name="Wang Z.-J."/>
        </authorList>
    </citation>
    <scope>NUCLEOTIDE SEQUENCE</scope>
    <source>
        <strain evidence="9">29W222</strain>
    </source>
</reference>
<feature type="domain" description="4Fe-4S ferredoxin-type" evidence="8">
    <location>
        <begin position="513"/>
        <end position="541"/>
    </location>
</feature>
<evidence type="ECO:0000256" key="6">
    <source>
        <dbReference type="ARBA" id="ARBA00023014"/>
    </source>
</evidence>
<dbReference type="PANTHER" id="PTHR30176">
    <property type="entry name" value="FERREDOXIN-TYPE PROTEIN NAPH"/>
    <property type="match status" value="1"/>
</dbReference>
<feature type="transmembrane region" description="Helical" evidence="7">
    <location>
        <begin position="7"/>
        <end position="25"/>
    </location>
</feature>
<comment type="caution">
    <text evidence="9">The sequence shown here is derived from an EMBL/GenBank/DDBJ whole genome shotgun (WGS) entry which is preliminary data.</text>
</comment>
<dbReference type="EMBL" id="JAEUGD010000042">
    <property type="protein sequence ID" value="MBL6447011.1"/>
    <property type="molecule type" value="Genomic_DNA"/>
</dbReference>
<evidence type="ECO:0000256" key="7">
    <source>
        <dbReference type="SAM" id="Phobius"/>
    </source>
</evidence>
<keyword evidence="10" id="KW-1185">Reference proteome</keyword>
<dbReference type="InterPro" id="IPR017896">
    <property type="entry name" value="4Fe4S_Fe-S-bd"/>
</dbReference>
<keyword evidence="7" id="KW-0812">Transmembrane</keyword>
<dbReference type="PROSITE" id="PS51379">
    <property type="entry name" value="4FE4S_FER_2"/>
    <property type="match status" value="2"/>
</dbReference>
<keyword evidence="7" id="KW-1133">Transmembrane helix</keyword>
<keyword evidence="1" id="KW-0813">Transport</keyword>
<proteinExistence type="predicted"/>
<feature type="transmembrane region" description="Helical" evidence="7">
    <location>
        <begin position="370"/>
        <end position="389"/>
    </location>
</feature>
<evidence type="ECO:0000256" key="2">
    <source>
        <dbReference type="ARBA" id="ARBA00022485"/>
    </source>
</evidence>
<keyword evidence="3" id="KW-0479">Metal-binding</keyword>
<dbReference type="InterPro" id="IPR051684">
    <property type="entry name" value="Electron_Trans/Redox"/>
</dbReference>
<dbReference type="PROSITE" id="PS00198">
    <property type="entry name" value="4FE4S_FER_1"/>
    <property type="match status" value="1"/>
</dbReference>
<evidence type="ECO:0000256" key="5">
    <source>
        <dbReference type="ARBA" id="ARBA00023004"/>
    </source>
</evidence>
<evidence type="ECO:0000259" key="8">
    <source>
        <dbReference type="PROSITE" id="PS51379"/>
    </source>
</evidence>
<organism evidence="9 10">
    <name type="scientific">Fulvivirga marina</name>
    <dbReference type="NCBI Taxonomy" id="2494733"/>
    <lineage>
        <taxon>Bacteria</taxon>
        <taxon>Pseudomonadati</taxon>
        <taxon>Bacteroidota</taxon>
        <taxon>Cytophagia</taxon>
        <taxon>Cytophagales</taxon>
        <taxon>Fulvivirgaceae</taxon>
        <taxon>Fulvivirga</taxon>
    </lineage>
</organism>
<keyword evidence="7" id="KW-0472">Membrane</keyword>
<feature type="domain" description="4Fe-4S ferredoxin-type" evidence="8">
    <location>
        <begin position="544"/>
        <end position="573"/>
    </location>
</feature>
<dbReference type="GO" id="GO:0051539">
    <property type="term" value="F:4 iron, 4 sulfur cluster binding"/>
    <property type="evidence" value="ECO:0007669"/>
    <property type="project" value="UniProtKB-KW"/>
</dbReference>
<evidence type="ECO:0000313" key="9">
    <source>
        <dbReference type="EMBL" id="MBL6447011.1"/>
    </source>
</evidence>
<dbReference type="Proteomes" id="UP000614216">
    <property type="component" value="Unassembled WGS sequence"/>
</dbReference>